<reference evidence="1" key="3">
    <citation type="submission" date="2023-05" db="EMBL/GenBank/DDBJ databases">
        <authorList>
            <person name="Smith C.H."/>
        </authorList>
    </citation>
    <scope>NUCLEOTIDE SEQUENCE</scope>
    <source>
        <strain evidence="1">CHS0354</strain>
        <tissue evidence="1">Mantle</tissue>
    </source>
</reference>
<gene>
    <name evidence="1" type="ORF">CHS0354_030185</name>
</gene>
<evidence type="ECO:0000313" key="1">
    <source>
        <dbReference type="EMBL" id="KAK3597632.1"/>
    </source>
</evidence>
<dbReference type="Proteomes" id="UP001195483">
    <property type="component" value="Unassembled WGS sequence"/>
</dbReference>
<protein>
    <submittedName>
        <fullName evidence="1">Uncharacterized protein</fullName>
    </submittedName>
</protein>
<dbReference type="EMBL" id="JAEAOA010001797">
    <property type="protein sequence ID" value="KAK3597632.1"/>
    <property type="molecule type" value="Genomic_DNA"/>
</dbReference>
<evidence type="ECO:0000313" key="2">
    <source>
        <dbReference type="Proteomes" id="UP001195483"/>
    </source>
</evidence>
<keyword evidence="2" id="KW-1185">Reference proteome</keyword>
<comment type="caution">
    <text evidence="1">The sequence shown here is derived from an EMBL/GenBank/DDBJ whole genome shotgun (WGS) entry which is preliminary data.</text>
</comment>
<sequence>METVTSCIQNTSAGFGRWIQTCLLFEILLCVSTRLVVIVSSQRLLTEYHKVVNISEYETTKITPSFSTTEIAISKRGNNLDFV</sequence>
<reference evidence="1" key="1">
    <citation type="journal article" date="2021" name="Genome Biol. Evol.">
        <title>A High-Quality Reference Genome for a Parasitic Bivalve with Doubly Uniparental Inheritance (Bivalvia: Unionida).</title>
        <authorList>
            <person name="Smith C.H."/>
        </authorList>
    </citation>
    <scope>NUCLEOTIDE SEQUENCE</scope>
    <source>
        <strain evidence="1">CHS0354</strain>
    </source>
</reference>
<dbReference type="AlphaFoldDB" id="A0AAE0W243"/>
<name>A0AAE0W243_9BIVA</name>
<proteinExistence type="predicted"/>
<reference evidence="1" key="2">
    <citation type="journal article" date="2021" name="Genome Biol. Evol.">
        <title>Developing a high-quality reference genome for a parasitic bivalve with doubly uniparental inheritance (Bivalvia: Unionida).</title>
        <authorList>
            <person name="Smith C.H."/>
        </authorList>
    </citation>
    <scope>NUCLEOTIDE SEQUENCE</scope>
    <source>
        <strain evidence="1">CHS0354</strain>
        <tissue evidence="1">Mantle</tissue>
    </source>
</reference>
<accession>A0AAE0W243</accession>
<organism evidence="1 2">
    <name type="scientific">Potamilus streckersoni</name>
    <dbReference type="NCBI Taxonomy" id="2493646"/>
    <lineage>
        <taxon>Eukaryota</taxon>
        <taxon>Metazoa</taxon>
        <taxon>Spiralia</taxon>
        <taxon>Lophotrochozoa</taxon>
        <taxon>Mollusca</taxon>
        <taxon>Bivalvia</taxon>
        <taxon>Autobranchia</taxon>
        <taxon>Heteroconchia</taxon>
        <taxon>Palaeoheterodonta</taxon>
        <taxon>Unionida</taxon>
        <taxon>Unionoidea</taxon>
        <taxon>Unionidae</taxon>
        <taxon>Ambleminae</taxon>
        <taxon>Lampsilini</taxon>
        <taxon>Potamilus</taxon>
    </lineage>
</organism>